<reference evidence="1" key="1">
    <citation type="journal article" date="2021" name="Proc. Natl. Acad. Sci. U.S.A.">
        <title>A Catalog of Tens of Thousands of Viruses from Human Metagenomes Reveals Hidden Associations with Chronic Diseases.</title>
        <authorList>
            <person name="Tisza M.J."/>
            <person name="Buck C.B."/>
        </authorList>
    </citation>
    <scope>NUCLEOTIDE SEQUENCE</scope>
    <source>
        <strain evidence="1">CtkBO7</strain>
    </source>
</reference>
<accession>A0A8S5N8C8</accession>
<organism evidence="1">
    <name type="scientific">Siphoviridae sp. ctkBO7</name>
    <dbReference type="NCBI Taxonomy" id="2826441"/>
    <lineage>
        <taxon>Viruses</taxon>
        <taxon>Duplodnaviria</taxon>
        <taxon>Heunggongvirae</taxon>
        <taxon>Uroviricota</taxon>
        <taxon>Caudoviricetes</taxon>
    </lineage>
</organism>
<protein>
    <submittedName>
        <fullName evidence="1">Polo-like kinase</fullName>
    </submittedName>
</protein>
<evidence type="ECO:0000313" key="1">
    <source>
        <dbReference type="EMBL" id="DAD90950.1"/>
    </source>
</evidence>
<dbReference type="EMBL" id="BK015098">
    <property type="protein sequence ID" value="DAD90950.1"/>
    <property type="molecule type" value="Genomic_DNA"/>
</dbReference>
<proteinExistence type="predicted"/>
<name>A0A8S5N8C8_9CAUD</name>
<sequence>MNFTDNARKIMTQRLQAKKAELEHTAISRATQYADKLSHGLVGKILDYAERKPSTDIVFHSELTNEYITLPVIPNPLPTISEPQNNETFNGLRGDIKLIGPLGLRSLTLDNILLPVNKSYSFIRGNGTDGQACLQFFKAQRAMKAVVRICIIQSDGNEILNMPCVINDLSHSLDKVGDIKATISIEEYVYTNTSTQTQSTTGGENKETGVMH</sequence>
<keyword evidence="1" id="KW-0418">Kinase</keyword>
<keyword evidence="1" id="KW-0808">Transferase</keyword>
<dbReference type="GO" id="GO:0016301">
    <property type="term" value="F:kinase activity"/>
    <property type="evidence" value="ECO:0007669"/>
    <property type="project" value="UniProtKB-KW"/>
</dbReference>